<organism evidence="1 2">
    <name type="scientific">Scutellospora calospora</name>
    <dbReference type="NCBI Taxonomy" id="85575"/>
    <lineage>
        <taxon>Eukaryota</taxon>
        <taxon>Fungi</taxon>
        <taxon>Fungi incertae sedis</taxon>
        <taxon>Mucoromycota</taxon>
        <taxon>Glomeromycotina</taxon>
        <taxon>Glomeromycetes</taxon>
        <taxon>Diversisporales</taxon>
        <taxon>Gigasporaceae</taxon>
        <taxon>Scutellospora</taxon>
    </lineage>
</organism>
<protein>
    <submittedName>
        <fullName evidence="1">8025_t:CDS:1</fullName>
    </submittedName>
</protein>
<name>A0ACA9PII3_9GLOM</name>
<feature type="non-terminal residue" evidence="1">
    <location>
        <position position="143"/>
    </location>
</feature>
<feature type="non-terminal residue" evidence="1">
    <location>
        <position position="1"/>
    </location>
</feature>
<evidence type="ECO:0000313" key="2">
    <source>
        <dbReference type="Proteomes" id="UP000789860"/>
    </source>
</evidence>
<evidence type="ECO:0000313" key="1">
    <source>
        <dbReference type="EMBL" id="CAG8705787.1"/>
    </source>
</evidence>
<keyword evidence="2" id="KW-1185">Reference proteome</keyword>
<dbReference type="Proteomes" id="UP000789860">
    <property type="component" value="Unassembled WGS sequence"/>
</dbReference>
<reference evidence="1" key="1">
    <citation type="submission" date="2021-06" db="EMBL/GenBank/DDBJ databases">
        <authorList>
            <person name="Kallberg Y."/>
            <person name="Tangrot J."/>
            <person name="Rosling A."/>
        </authorList>
    </citation>
    <scope>NUCLEOTIDE SEQUENCE</scope>
    <source>
        <strain evidence="1">AU212A</strain>
    </source>
</reference>
<dbReference type="EMBL" id="CAJVPM010041295">
    <property type="protein sequence ID" value="CAG8705787.1"/>
    <property type="molecule type" value="Genomic_DNA"/>
</dbReference>
<proteinExistence type="predicted"/>
<comment type="caution">
    <text evidence="1">The sequence shown here is derived from an EMBL/GenBank/DDBJ whole genome shotgun (WGS) entry which is preliminary data.</text>
</comment>
<sequence length="143" mass="16991">FNLLYAIIHGKREDAIFGTPKSYIKIYTECWKQDPDQRPTIQNIDKDLNSIDYNTIKNDEIFKEYVNDEDKDLLTLEYSNSSKYYVDLYNKTEKELKLINSVIIILKNISNENNLKENLILTNSFSILEIFTNNEEKFLYELN</sequence>
<gene>
    <name evidence="1" type="ORF">SCALOS_LOCUS10674</name>
</gene>
<accession>A0ACA9PII3</accession>